<dbReference type="GO" id="GO:0046872">
    <property type="term" value="F:metal ion binding"/>
    <property type="evidence" value="ECO:0007669"/>
    <property type="project" value="UniProtKB-KW"/>
</dbReference>
<evidence type="ECO:0000256" key="9">
    <source>
        <dbReference type="ARBA" id="ARBA00023004"/>
    </source>
</evidence>
<evidence type="ECO:0000256" key="8">
    <source>
        <dbReference type="ARBA" id="ARBA00022840"/>
    </source>
</evidence>
<evidence type="ECO:0000256" key="12">
    <source>
        <dbReference type="ARBA" id="ARBA00023242"/>
    </source>
</evidence>
<dbReference type="SMART" id="SM00491">
    <property type="entry name" value="HELICc2"/>
    <property type="match status" value="1"/>
</dbReference>
<dbReference type="EC" id="5.6.2.3" evidence="13"/>
<reference evidence="17" key="1">
    <citation type="submission" date="2014-05" db="EMBL/GenBank/DDBJ databases">
        <authorList>
            <person name="Chronopoulou M."/>
        </authorList>
    </citation>
    <scope>NUCLEOTIDE SEQUENCE</scope>
    <source>
        <tissue evidence="17">Whole organism</tissue>
    </source>
</reference>
<keyword evidence="8" id="KW-0067">ATP-binding</keyword>
<dbReference type="GO" id="GO:0016818">
    <property type="term" value="F:hydrolase activity, acting on acid anhydrides, in phosphorus-containing anhydrides"/>
    <property type="evidence" value="ECO:0007669"/>
    <property type="project" value="InterPro"/>
</dbReference>
<evidence type="ECO:0000256" key="7">
    <source>
        <dbReference type="ARBA" id="ARBA00022806"/>
    </source>
</evidence>
<evidence type="ECO:0000256" key="2">
    <source>
        <dbReference type="ARBA" id="ARBA00004123"/>
    </source>
</evidence>
<protein>
    <recommendedName>
        <fullName evidence="13">DNA 5'-3' helicase</fullName>
        <ecNumber evidence="13">5.6.2.3</ecNumber>
    </recommendedName>
</protein>
<dbReference type="GO" id="GO:0043139">
    <property type="term" value="F:5'-3' DNA helicase activity"/>
    <property type="evidence" value="ECO:0007669"/>
    <property type="project" value="UniProtKB-EC"/>
</dbReference>
<keyword evidence="6" id="KW-0378">Hydrolase</keyword>
<comment type="catalytic activity">
    <reaction evidence="14">
        <text>ATP + H2O = ADP + phosphate + H(+)</text>
        <dbReference type="Rhea" id="RHEA:13065"/>
        <dbReference type="ChEBI" id="CHEBI:15377"/>
        <dbReference type="ChEBI" id="CHEBI:15378"/>
        <dbReference type="ChEBI" id="CHEBI:30616"/>
        <dbReference type="ChEBI" id="CHEBI:43474"/>
        <dbReference type="ChEBI" id="CHEBI:456216"/>
        <dbReference type="EC" id="5.6.2.3"/>
    </reaction>
</comment>
<dbReference type="GO" id="GO:0005634">
    <property type="term" value="C:nucleus"/>
    <property type="evidence" value="ECO:0007669"/>
    <property type="project" value="UniProtKB-SubCell"/>
</dbReference>
<dbReference type="GO" id="GO:0034085">
    <property type="term" value="P:establishment of sister chromatid cohesion"/>
    <property type="evidence" value="ECO:0007669"/>
    <property type="project" value="TreeGrafter"/>
</dbReference>
<evidence type="ECO:0000256" key="14">
    <source>
        <dbReference type="ARBA" id="ARBA00048954"/>
    </source>
</evidence>
<keyword evidence="9" id="KW-0408">Iron</keyword>
<dbReference type="Pfam" id="PF13307">
    <property type="entry name" value="Helicase_C_2"/>
    <property type="match status" value="1"/>
</dbReference>
<evidence type="ECO:0000256" key="11">
    <source>
        <dbReference type="ARBA" id="ARBA00023235"/>
    </source>
</evidence>
<evidence type="ECO:0000256" key="6">
    <source>
        <dbReference type="ARBA" id="ARBA00022801"/>
    </source>
</evidence>
<sequence length="421" mass="47532">MTSSQILTTMAFLQDSQIFNIDLFKILQYILKSKLSYKLRGFSQKYSNEAQKPSNTQTFLNSMKKNYKEESPAQGVRPETESDHSDGPSQINILFSFISNLVEDLDDGRVVITHSNDFSGSSIKFILLNPTNHFKDLVKECHSIIVAGGTMEPVDEFKKRLFISSGATTERIHHFSCGHIIPESNILPIVLHRGPSGKLLDFSFSLRDLKETYEEILRILSNLVTIIPGGIVVFFPSYHYETKVHAFLSKSSTWNNLVAKKKKLYREPKNSDAVEEVLKAYSNSVQNSDGAILFSVVGGKMSEGINFSDDMGRCVLMIGLPFSNSKSPELKEKMEYLNRTEGSNAGNSYYENSCMKAVNQSIGRAIRHGNDYATIILADHRYSRGNIHELLPGWIRDKVWNSDKFGPVVPRIRQFFKSKSV</sequence>
<dbReference type="PANTHER" id="PTHR11472">
    <property type="entry name" value="DNA REPAIR DEAD HELICASE RAD3/XP-D SUBFAMILY MEMBER"/>
    <property type="match status" value="1"/>
</dbReference>
<feature type="domain" description="ATP-dependent helicase C-terminal" evidence="16">
    <location>
        <begin position="238"/>
        <end position="384"/>
    </location>
</feature>
<dbReference type="InterPro" id="IPR045028">
    <property type="entry name" value="DinG/Rad3-like"/>
</dbReference>
<keyword evidence="5" id="KW-0547">Nucleotide-binding</keyword>
<keyword evidence="10" id="KW-0411">Iron-sulfur</keyword>
<evidence type="ECO:0000256" key="10">
    <source>
        <dbReference type="ARBA" id="ARBA00023014"/>
    </source>
</evidence>
<evidence type="ECO:0000256" key="5">
    <source>
        <dbReference type="ARBA" id="ARBA00022741"/>
    </source>
</evidence>
<comment type="subcellular location">
    <subcellularLocation>
        <location evidence="2">Nucleus</location>
    </subcellularLocation>
</comment>
<evidence type="ECO:0000313" key="17">
    <source>
        <dbReference type="EMBL" id="CDW38644.1"/>
    </source>
</evidence>
<dbReference type="FunFam" id="3.40.50.300:FF:001372">
    <property type="entry name" value="ATP-dependent DNA helicase chl1"/>
    <property type="match status" value="1"/>
</dbReference>
<feature type="region of interest" description="Disordered" evidence="15">
    <location>
        <begin position="67"/>
        <end position="88"/>
    </location>
</feature>
<evidence type="ECO:0000256" key="13">
    <source>
        <dbReference type="ARBA" id="ARBA00044969"/>
    </source>
</evidence>
<comment type="cofactor">
    <cofactor evidence="1">
        <name>[4Fe-4S] cluster</name>
        <dbReference type="ChEBI" id="CHEBI:49883"/>
    </cofactor>
</comment>
<dbReference type="AlphaFoldDB" id="A0A0K2UK35"/>
<proteinExistence type="inferred from homology"/>
<accession>A0A0K2UK35</accession>
<dbReference type="GO" id="GO:0051536">
    <property type="term" value="F:iron-sulfur cluster binding"/>
    <property type="evidence" value="ECO:0007669"/>
    <property type="project" value="UniProtKB-KW"/>
</dbReference>
<keyword evidence="11" id="KW-0413">Isomerase</keyword>
<dbReference type="EMBL" id="HACA01021283">
    <property type="protein sequence ID" value="CDW38644.1"/>
    <property type="molecule type" value="Transcribed_RNA"/>
</dbReference>
<evidence type="ECO:0000256" key="3">
    <source>
        <dbReference type="ARBA" id="ARBA00008435"/>
    </source>
</evidence>
<keyword evidence="12" id="KW-0539">Nucleus</keyword>
<dbReference type="GO" id="GO:0005524">
    <property type="term" value="F:ATP binding"/>
    <property type="evidence" value="ECO:0007669"/>
    <property type="project" value="UniProtKB-KW"/>
</dbReference>
<dbReference type="Gene3D" id="3.40.50.300">
    <property type="entry name" value="P-loop containing nucleotide triphosphate hydrolases"/>
    <property type="match status" value="1"/>
</dbReference>
<dbReference type="InterPro" id="IPR006555">
    <property type="entry name" value="ATP-dep_Helicase_C"/>
</dbReference>
<evidence type="ECO:0000259" key="16">
    <source>
        <dbReference type="SMART" id="SM00491"/>
    </source>
</evidence>
<organism evidence="17">
    <name type="scientific">Lepeophtheirus salmonis</name>
    <name type="common">Salmon louse</name>
    <name type="synonym">Caligus salmonis</name>
    <dbReference type="NCBI Taxonomy" id="72036"/>
    <lineage>
        <taxon>Eukaryota</taxon>
        <taxon>Metazoa</taxon>
        <taxon>Ecdysozoa</taxon>
        <taxon>Arthropoda</taxon>
        <taxon>Crustacea</taxon>
        <taxon>Multicrustacea</taxon>
        <taxon>Hexanauplia</taxon>
        <taxon>Copepoda</taxon>
        <taxon>Siphonostomatoida</taxon>
        <taxon>Caligidae</taxon>
        <taxon>Lepeophtheirus</taxon>
    </lineage>
</organism>
<dbReference type="GO" id="GO:0006139">
    <property type="term" value="P:nucleobase-containing compound metabolic process"/>
    <property type="evidence" value="ECO:0007669"/>
    <property type="project" value="InterPro"/>
</dbReference>
<evidence type="ECO:0000256" key="4">
    <source>
        <dbReference type="ARBA" id="ARBA00022723"/>
    </source>
</evidence>
<dbReference type="InterPro" id="IPR013020">
    <property type="entry name" value="Rad3/Chl1-like"/>
</dbReference>
<keyword evidence="7 17" id="KW-0347">Helicase</keyword>
<name>A0A0K2UK35_LEPSM</name>
<keyword evidence="4" id="KW-0479">Metal-binding</keyword>
<dbReference type="InterPro" id="IPR027417">
    <property type="entry name" value="P-loop_NTPase"/>
</dbReference>
<dbReference type="OrthoDB" id="267079at2759"/>
<dbReference type="CDD" id="cd18788">
    <property type="entry name" value="SF2_C_XPD"/>
    <property type="match status" value="1"/>
</dbReference>
<dbReference type="PANTHER" id="PTHR11472:SF41">
    <property type="entry name" value="ATP-DEPENDENT DNA HELICASE DDX11-RELATED"/>
    <property type="match status" value="1"/>
</dbReference>
<comment type="similarity">
    <text evidence="3">Belongs to the DEAD box helicase family. DEAH subfamily. DDX11/CHL1 sub-subfamily.</text>
</comment>
<evidence type="ECO:0000256" key="1">
    <source>
        <dbReference type="ARBA" id="ARBA00001966"/>
    </source>
</evidence>
<evidence type="ECO:0000256" key="15">
    <source>
        <dbReference type="SAM" id="MobiDB-lite"/>
    </source>
</evidence>
<dbReference type="GO" id="GO:0003676">
    <property type="term" value="F:nucleic acid binding"/>
    <property type="evidence" value="ECO:0007669"/>
    <property type="project" value="InterPro"/>
</dbReference>
<dbReference type="NCBIfam" id="TIGR00604">
    <property type="entry name" value="rad3"/>
    <property type="match status" value="1"/>
</dbReference>
<gene>
    <name evidence="17" type="primary">DDX11</name>
</gene>